<feature type="transmembrane region" description="Helical" evidence="10">
    <location>
        <begin position="12"/>
        <end position="31"/>
    </location>
</feature>
<name>A0A8J6Y6G7_9BACT</name>
<evidence type="ECO:0000256" key="3">
    <source>
        <dbReference type="ARBA" id="ARBA00022449"/>
    </source>
</evidence>
<evidence type="ECO:0000256" key="2">
    <source>
        <dbReference type="ARBA" id="ARBA00022448"/>
    </source>
</evidence>
<feature type="transmembrane region" description="Helical" evidence="10">
    <location>
        <begin position="237"/>
        <end position="265"/>
    </location>
</feature>
<feature type="transmembrane region" description="Helical" evidence="10">
    <location>
        <begin position="315"/>
        <end position="335"/>
    </location>
</feature>
<comment type="subcellular location">
    <subcellularLocation>
        <location evidence="1">Cell membrane</location>
        <topology evidence="1">Multi-pass membrane protein</topology>
    </subcellularLocation>
</comment>
<keyword evidence="2" id="KW-0813">Transport</keyword>
<feature type="transmembrane region" description="Helical" evidence="10">
    <location>
        <begin position="189"/>
        <end position="211"/>
    </location>
</feature>
<feature type="transmembrane region" description="Helical" evidence="10">
    <location>
        <begin position="129"/>
        <end position="146"/>
    </location>
</feature>
<feature type="transmembrane region" description="Helical" evidence="10">
    <location>
        <begin position="271"/>
        <end position="295"/>
    </location>
</feature>
<sequence>MNTIQQESSALTRLALPVVITQLGNMMLWVVDVVMVGGVGYEELGAASLGRLMVMGTMMFGMGVVLGIDPLITQAHGAGDGERVGLTAQSGLVLAVLISVPIGALWFFTEPILIWTGQDTGLSLMAHDYVLVQLPLIPFFLLFTVLRQYLQGRGIVYPTMWVVFLGNAVNILANWVLIYGKFGFPELGLIGAGIATCITQGFMLAGLAAWIRLGRLHAGAWSGWSRRAWGWPRLKEVVGFGIPVAFQISLEMWAFVAAALLAGWIGKVELAAHTIVINIASVSFMVPLGISFAAVTRVGNLIGERDSRGAQRAAWVAFAMGGGVMVSFAVLFIAARHTLPQIYTGEVSVIALAATLLPVAAAFQLFDGVQVVGSGILRGMGQTRPAALFNLVGYYALALPLAYWLAFPMGMGVAGIWWGLCLGLAVVAILLLVWVGMKGPAKVDARVV</sequence>
<organism evidence="11 12">
    <name type="scientific">Candidatus Polarisedimenticola svalbardensis</name>
    <dbReference type="NCBI Taxonomy" id="2886004"/>
    <lineage>
        <taxon>Bacteria</taxon>
        <taxon>Pseudomonadati</taxon>
        <taxon>Acidobacteriota</taxon>
        <taxon>Candidatus Polarisedimenticolia</taxon>
        <taxon>Candidatus Polarisedimenticolales</taxon>
        <taxon>Candidatus Polarisedimenticolaceae</taxon>
        <taxon>Candidatus Polarisedimenticola</taxon>
    </lineage>
</organism>
<evidence type="ECO:0000256" key="1">
    <source>
        <dbReference type="ARBA" id="ARBA00004651"/>
    </source>
</evidence>
<dbReference type="CDD" id="cd13131">
    <property type="entry name" value="MATE_NorM_like"/>
    <property type="match status" value="1"/>
</dbReference>
<feature type="transmembrane region" description="Helical" evidence="10">
    <location>
        <begin position="84"/>
        <end position="109"/>
    </location>
</feature>
<dbReference type="GO" id="GO:0005886">
    <property type="term" value="C:plasma membrane"/>
    <property type="evidence" value="ECO:0007669"/>
    <property type="project" value="UniProtKB-SubCell"/>
</dbReference>
<dbReference type="PANTHER" id="PTHR43298:SF2">
    <property type="entry name" value="FMN_FAD EXPORTER YEEO-RELATED"/>
    <property type="match status" value="1"/>
</dbReference>
<keyword evidence="5 10" id="KW-0812">Transmembrane</keyword>
<feature type="transmembrane region" description="Helical" evidence="10">
    <location>
        <begin position="51"/>
        <end position="72"/>
    </location>
</feature>
<feature type="transmembrane region" description="Helical" evidence="10">
    <location>
        <begin position="387"/>
        <end position="407"/>
    </location>
</feature>
<accession>A0A8J6Y6G7</accession>
<feature type="transmembrane region" description="Helical" evidence="10">
    <location>
        <begin position="155"/>
        <end position="177"/>
    </location>
</feature>
<dbReference type="InterPro" id="IPR050222">
    <property type="entry name" value="MATE_MdtK"/>
</dbReference>
<proteinExistence type="predicted"/>
<evidence type="ECO:0000256" key="10">
    <source>
        <dbReference type="SAM" id="Phobius"/>
    </source>
</evidence>
<gene>
    <name evidence="11" type="ORF">IFK94_08190</name>
</gene>
<dbReference type="Proteomes" id="UP000648239">
    <property type="component" value="Unassembled WGS sequence"/>
</dbReference>
<feature type="transmembrane region" description="Helical" evidence="10">
    <location>
        <begin position="413"/>
        <end position="436"/>
    </location>
</feature>
<evidence type="ECO:0000256" key="8">
    <source>
        <dbReference type="ARBA" id="ARBA00023136"/>
    </source>
</evidence>
<evidence type="ECO:0000256" key="7">
    <source>
        <dbReference type="ARBA" id="ARBA00023065"/>
    </source>
</evidence>
<protein>
    <recommendedName>
        <fullName evidence="9">Multidrug-efflux transporter</fullName>
    </recommendedName>
</protein>
<evidence type="ECO:0000313" key="11">
    <source>
        <dbReference type="EMBL" id="MBD3868090.1"/>
    </source>
</evidence>
<reference evidence="11 12" key="1">
    <citation type="submission" date="2020-08" db="EMBL/GenBank/DDBJ databases">
        <title>Acidobacteriota in marine sediments use diverse sulfur dissimilation pathways.</title>
        <authorList>
            <person name="Wasmund K."/>
        </authorList>
    </citation>
    <scope>NUCLEOTIDE SEQUENCE [LARGE SCALE GENOMIC DNA]</scope>
    <source>
        <strain evidence="11">MAG AM4</strain>
    </source>
</reference>
<evidence type="ECO:0000256" key="5">
    <source>
        <dbReference type="ARBA" id="ARBA00022692"/>
    </source>
</evidence>
<dbReference type="InterPro" id="IPR002528">
    <property type="entry name" value="MATE_fam"/>
</dbReference>
<dbReference type="NCBIfam" id="TIGR00797">
    <property type="entry name" value="matE"/>
    <property type="match status" value="1"/>
</dbReference>
<dbReference type="GO" id="GO:0015297">
    <property type="term" value="F:antiporter activity"/>
    <property type="evidence" value="ECO:0007669"/>
    <property type="project" value="UniProtKB-KW"/>
</dbReference>
<dbReference type="AlphaFoldDB" id="A0A8J6Y6G7"/>
<dbReference type="Pfam" id="PF01554">
    <property type="entry name" value="MatE"/>
    <property type="match status" value="2"/>
</dbReference>
<keyword evidence="8 10" id="KW-0472">Membrane</keyword>
<keyword evidence="7" id="KW-0406">Ion transport</keyword>
<dbReference type="InterPro" id="IPR048279">
    <property type="entry name" value="MdtK-like"/>
</dbReference>
<dbReference type="EMBL" id="JACXWD010000022">
    <property type="protein sequence ID" value="MBD3868090.1"/>
    <property type="molecule type" value="Genomic_DNA"/>
</dbReference>
<feature type="transmembrane region" description="Helical" evidence="10">
    <location>
        <begin position="347"/>
        <end position="366"/>
    </location>
</feature>
<keyword evidence="6 10" id="KW-1133">Transmembrane helix</keyword>
<evidence type="ECO:0000256" key="6">
    <source>
        <dbReference type="ARBA" id="ARBA00022989"/>
    </source>
</evidence>
<keyword evidence="3" id="KW-0050">Antiport</keyword>
<dbReference type="PANTHER" id="PTHR43298">
    <property type="entry name" value="MULTIDRUG RESISTANCE PROTEIN NORM-RELATED"/>
    <property type="match status" value="1"/>
</dbReference>
<comment type="caution">
    <text evidence="11">The sequence shown here is derived from an EMBL/GenBank/DDBJ whole genome shotgun (WGS) entry which is preliminary data.</text>
</comment>
<evidence type="ECO:0000313" key="12">
    <source>
        <dbReference type="Proteomes" id="UP000648239"/>
    </source>
</evidence>
<dbReference type="GO" id="GO:0006811">
    <property type="term" value="P:monoatomic ion transport"/>
    <property type="evidence" value="ECO:0007669"/>
    <property type="project" value="UniProtKB-KW"/>
</dbReference>
<evidence type="ECO:0000256" key="4">
    <source>
        <dbReference type="ARBA" id="ARBA00022475"/>
    </source>
</evidence>
<evidence type="ECO:0000256" key="9">
    <source>
        <dbReference type="ARBA" id="ARBA00031636"/>
    </source>
</evidence>
<dbReference type="GO" id="GO:0042910">
    <property type="term" value="F:xenobiotic transmembrane transporter activity"/>
    <property type="evidence" value="ECO:0007669"/>
    <property type="project" value="InterPro"/>
</dbReference>
<keyword evidence="4" id="KW-1003">Cell membrane</keyword>
<dbReference type="PIRSF" id="PIRSF006603">
    <property type="entry name" value="DinF"/>
    <property type="match status" value="1"/>
</dbReference>